<dbReference type="PROSITE" id="PS51083">
    <property type="entry name" value="ZF_HIT"/>
    <property type="match status" value="1"/>
</dbReference>
<dbReference type="CDD" id="cd23024">
    <property type="entry name" value="zf-HIT_ZNHIT2-3"/>
    <property type="match status" value="1"/>
</dbReference>
<accession>A0AA38GPY9</accession>
<dbReference type="EMBL" id="JAHRHJ020000002">
    <property type="protein sequence ID" value="KAH9326354.1"/>
    <property type="molecule type" value="Genomic_DNA"/>
</dbReference>
<feature type="region of interest" description="Disordered" evidence="2">
    <location>
        <begin position="180"/>
        <end position="214"/>
    </location>
</feature>
<keyword evidence="1" id="KW-0479">Metal-binding</keyword>
<dbReference type="Proteomes" id="UP000824469">
    <property type="component" value="Unassembled WGS sequence"/>
</dbReference>
<evidence type="ECO:0000313" key="5">
    <source>
        <dbReference type="Proteomes" id="UP000824469"/>
    </source>
</evidence>
<dbReference type="GO" id="GO:0008270">
    <property type="term" value="F:zinc ion binding"/>
    <property type="evidence" value="ECO:0007669"/>
    <property type="project" value="UniProtKB-UniRule"/>
</dbReference>
<dbReference type="OMA" id="LMPDYKP"/>
<protein>
    <recommendedName>
        <fullName evidence="3">HIT-type domain-containing protein</fullName>
    </recommendedName>
</protein>
<gene>
    <name evidence="4" type="ORF">KI387_006532</name>
</gene>
<dbReference type="PANTHER" id="PTHR15555:SF0">
    <property type="entry name" value="ZINC FINGER HIT DOMAIN-CONTAINING PROTEIN 2"/>
    <property type="match status" value="1"/>
</dbReference>
<dbReference type="SUPFAM" id="SSF144232">
    <property type="entry name" value="HIT/MYND zinc finger-like"/>
    <property type="match status" value="1"/>
</dbReference>
<dbReference type="Gene3D" id="3.30.60.190">
    <property type="match status" value="1"/>
</dbReference>
<keyword evidence="1" id="KW-0862">Zinc</keyword>
<organism evidence="4 5">
    <name type="scientific">Taxus chinensis</name>
    <name type="common">Chinese yew</name>
    <name type="synonym">Taxus wallichiana var. chinensis</name>
    <dbReference type="NCBI Taxonomy" id="29808"/>
    <lineage>
        <taxon>Eukaryota</taxon>
        <taxon>Viridiplantae</taxon>
        <taxon>Streptophyta</taxon>
        <taxon>Embryophyta</taxon>
        <taxon>Tracheophyta</taxon>
        <taxon>Spermatophyta</taxon>
        <taxon>Pinopsida</taxon>
        <taxon>Pinidae</taxon>
        <taxon>Conifers II</taxon>
        <taxon>Cupressales</taxon>
        <taxon>Taxaceae</taxon>
        <taxon>Taxus</taxon>
    </lineage>
</organism>
<keyword evidence="5" id="KW-1185">Reference proteome</keyword>
<dbReference type="PANTHER" id="PTHR15555">
    <property type="entry name" value="ZINC FINGER HIT DOMAIN CONTAINING PROTEIN 2 PROTEIN FON -RELATED"/>
    <property type="match status" value="1"/>
</dbReference>
<proteinExistence type="predicted"/>
<evidence type="ECO:0000259" key="3">
    <source>
        <dbReference type="PROSITE" id="PS51083"/>
    </source>
</evidence>
<comment type="caution">
    <text evidence="4">The sequence shown here is derived from an EMBL/GenBank/DDBJ whole genome shotgun (WGS) entry which is preliminary data.</text>
</comment>
<dbReference type="InterPro" id="IPR039646">
    <property type="entry name" value="ZNHIT2"/>
</dbReference>
<evidence type="ECO:0000313" key="4">
    <source>
        <dbReference type="EMBL" id="KAH9326354.1"/>
    </source>
</evidence>
<evidence type="ECO:0000256" key="1">
    <source>
        <dbReference type="PROSITE-ProRule" id="PRU00453"/>
    </source>
</evidence>
<evidence type="ECO:0000256" key="2">
    <source>
        <dbReference type="SAM" id="MobiDB-lite"/>
    </source>
</evidence>
<dbReference type="Pfam" id="PF04438">
    <property type="entry name" value="zf-HIT"/>
    <property type="match status" value="1"/>
</dbReference>
<keyword evidence="1" id="KW-0863">Zinc-finger</keyword>
<feature type="domain" description="HIT-type" evidence="3">
    <location>
        <begin position="22"/>
        <end position="54"/>
    </location>
</feature>
<sequence>MAELKPTGASTSLALPEQRLICRVCQKQFSQYTCPRCNVRYCSLACYKGHSLRCTESFMRDNVMDEFHQMEPSSETKQRMLEILKRFHSESEDSCCEMEDRDEDEFPLSTETIQKIVEGCDVSLDDLSLKERKDFLRAVVSGNLSHMVKPWEPWWLKSHVNKISLSNQGTQLVQPLETSEDHMSAELSTGDAYPDNSGPSDIPAGPENPLSSVRELTSTEPSPLLVVHLVDVIYSYCFTLRFFNGDWKSDYLDAAMVCLSLSAVLGQVALPETVSEALSKCLEAACSPSFKHAGGLKFGFGLFDDSSALLRLGRAALVCALTDLHRLLETATKEAKGDRSKKRRYLRKQVNTNREAKQQENKRDESWKMLQSASRKVYFLTCWTNEQPNEVWASLIGVIEAAKNKFAAVDSGNPGKNHLNANNQGKPKAKILIEEVL</sequence>
<dbReference type="AlphaFoldDB" id="A0AA38GPY9"/>
<reference evidence="4 5" key="1">
    <citation type="journal article" date="2021" name="Nat. Plants">
        <title>The Taxus genome provides insights into paclitaxel biosynthesis.</title>
        <authorList>
            <person name="Xiong X."/>
            <person name="Gou J."/>
            <person name="Liao Q."/>
            <person name="Li Y."/>
            <person name="Zhou Q."/>
            <person name="Bi G."/>
            <person name="Li C."/>
            <person name="Du R."/>
            <person name="Wang X."/>
            <person name="Sun T."/>
            <person name="Guo L."/>
            <person name="Liang H."/>
            <person name="Lu P."/>
            <person name="Wu Y."/>
            <person name="Zhang Z."/>
            <person name="Ro D.K."/>
            <person name="Shang Y."/>
            <person name="Huang S."/>
            <person name="Yan J."/>
        </authorList>
    </citation>
    <scope>NUCLEOTIDE SEQUENCE [LARGE SCALE GENOMIC DNA]</scope>
    <source>
        <strain evidence="4">Ta-2019</strain>
    </source>
</reference>
<name>A0AA38GPY9_TAXCH</name>
<dbReference type="InterPro" id="IPR007529">
    <property type="entry name" value="Znf_HIT"/>
</dbReference>